<feature type="transmembrane region" description="Helical" evidence="2">
    <location>
        <begin position="82"/>
        <end position="101"/>
    </location>
</feature>
<protein>
    <submittedName>
        <fullName evidence="3">Uncharacterized protein</fullName>
    </submittedName>
</protein>
<dbReference type="AlphaFoldDB" id="A0A0F9KSB8"/>
<comment type="caution">
    <text evidence="3">The sequence shown here is derived from an EMBL/GenBank/DDBJ whole genome shotgun (WGS) entry which is preliminary data.</text>
</comment>
<evidence type="ECO:0000256" key="1">
    <source>
        <dbReference type="SAM" id="MobiDB-lite"/>
    </source>
</evidence>
<feature type="region of interest" description="Disordered" evidence="1">
    <location>
        <begin position="135"/>
        <end position="157"/>
    </location>
</feature>
<proteinExistence type="predicted"/>
<dbReference type="EMBL" id="LAZR01007535">
    <property type="protein sequence ID" value="KKM84633.1"/>
    <property type="molecule type" value="Genomic_DNA"/>
</dbReference>
<feature type="transmembrane region" description="Helical" evidence="2">
    <location>
        <begin position="56"/>
        <end position="75"/>
    </location>
</feature>
<keyword evidence="2" id="KW-0472">Membrane</keyword>
<sequence length="157" mass="17926">MRYPPERTPSWPPPDPVKYPGAYMRWQEENKLSKLNPKITPLVKESFLSDNNGDGLGFFVTYMLHIVAFLLIAWLRNNEYISLWLAIPSLVAVLLSVSHWISSAAETSIDSYNKLKPKHKHAGEQMATLAELFEDVEERPTAPPPPPENPGWNEIMR</sequence>
<organism evidence="3">
    <name type="scientific">marine sediment metagenome</name>
    <dbReference type="NCBI Taxonomy" id="412755"/>
    <lineage>
        <taxon>unclassified sequences</taxon>
        <taxon>metagenomes</taxon>
        <taxon>ecological metagenomes</taxon>
    </lineage>
</organism>
<keyword evidence="2" id="KW-0812">Transmembrane</keyword>
<accession>A0A0F9KSB8</accession>
<gene>
    <name evidence="3" type="ORF">LCGC14_1297240</name>
</gene>
<keyword evidence="2" id="KW-1133">Transmembrane helix</keyword>
<name>A0A0F9KSB8_9ZZZZ</name>
<reference evidence="3" key="1">
    <citation type="journal article" date="2015" name="Nature">
        <title>Complex archaea that bridge the gap between prokaryotes and eukaryotes.</title>
        <authorList>
            <person name="Spang A."/>
            <person name="Saw J.H."/>
            <person name="Jorgensen S.L."/>
            <person name="Zaremba-Niedzwiedzka K."/>
            <person name="Martijn J."/>
            <person name="Lind A.E."/>
            <person name="van Eijk R."/>
            <person name="Schleper C."/>
            <person name="Guy L."/>
            <person name="Ettema T.J."/>
        </authorList>
    </citation>
    <scope>NUCLEOTIDE SEQUENCE</scope>
</reference>
<evidence type="ECO:0000256" key="2">
    <source>
        <dbReference type="SAM" id="Phobius"/>
    </source>
</evidence>
<evidence type="ECO:0000313" key="3">
    <source>
        <dbReference type="EMBL" id="KKM84633.1"/>
    </source>
</evidence>